<organism evidence="3 4">
    <name type="scientific">Clostridium aestuarii</name>
    <dbReference type="NCBI Taxonomy" id="338193"/>
    <lineage>
        <taxon>Bacteria</taxon>
        <taxon>Bacillati</taxon>
        <taxon>Bacillota</taxon>
        <taxon>Clostridia</taxon>
        <taxon>Eubacteriales</taxon>
        <taxon>Clostridiaceae</taxon>
        <taxon>Clostridium</taxon>
    </lineage>
</organism>
<evidence type="ECO:0000259" key="2">
    <source>
        <dbReference type="Pfam" id="PF12801"/>
    </source>
</evidence>
<feature type="transmembrane region" description="Helical" evidence="1">
    <location>
        <begin position="112"/>
        <end position="134"/>
    </location>
</feature>
<accession>A0ABT4D152</accession>
<keyword evidence="1" id="KW-0472">Membrane</keyword>
<reference evidence="3" key="1">
    <citation type="submission" date="2022-12" db="EMBL/GenBank/DDBJ databases">
        <authorList>
            <person name="Wang J."/>
        </authorList>
    </citation>
    <scope>NUCLEOTIDE SEQUENCE</scope>
    <source>
        <strain evidence="3">HY-45-18</strain>
    </source>
</reference>
<protein>
    <submittedName>
        <fullName evidence="3">4Fe-4S binding protein</fullName>
    </submittedName>
</protein>
<feature type="transmembrane region" description="Helical" evidence="1">
    <location>
        <begin position="89"/>
        <end position="106"/>
    </location>
</feature>
<keyword evidence="1" id="KW-1133">Transmembrane helix</keyword>
<feature type="domain" description="4Fe-4S ferredoxin-type" evidence="2">
    <location>
        <begin position="119"/>
        <end position="146"/>
    </location>
</feature>
<feature type="domain" description="4Fe-4S ferredoxin-type" evidence="2">
    <location>
        <begin position="31"/>
        <end position="71"/>
    </location>
</feature>
<comment type="caution">
    <text evidence="3">The sequence shown here is derived from an EMBL/GenBank/DDBJ whole genome shotgun (WGS) entry which is preliminary data.</text>
</comment>
<keyword evidence="1" id="KW-0812">Transmembrane</keyword>
<evidence type="ECO:0000313" key="3">
    <source>
        <dbReference type="EMBL" id="MCY6484968.1"/>
    </source>
</evidence>
<evidence type="ECO:0000313" key="4">
    <source>
        <dbReference type="Proteomes" id="UP001078443"/>
    </source>
</evidence>
<feature type="transmembrane region" description="Helical" evidence="1">
    <location>
        <begin position="12"/>
        <end position="43"/>
    </location>
</feature>
<dbReference type="Proteomes" id="UP001078443">
    <property type="component" value="Unassembled WGS sequence"/>
</dbReference>
<proteinExistence type="predicted"/>
<dbReference type="InterPro" id="IPR017896">
    <property type="entry name" value="4Fe4S_Fe-S-bd"/>
</dbReference>
<gene>
    <name evidence="3" type="ORF">OW763_11500</name>
</gene>
<dbReference type="EMBL" id="JAPQER010000004">
    <property type="protein sequence ID" value="MCY6484968.1"/>
    <property type="molecule type" value="Genomic_DNA"/>
</dbReference>
<dbReference type="RefSeq" id="WP_268041288.1">
    <property type="nucleotide sequence ID" value="NZ_JAPQER010000004.1"/>
</dbReference>
<name>A0ABT4D152_9CLOT</name>
<sequence>MAKKRRKSHQKWSWIFMVMFILLSVIDIRFGLLGIVCISAPIYHAIRGRGKIHCSHYCPRGSILGTFLKHISLEYNIPKNLKSKTVKNILLGLMIIMFTIGLIHAGTNIKRIGFAIFRLMMSSLALGVIMGIIFKPRSWCQVCPMGYGTGIIDEKIKKQR</sequence>
<dbReference type="Pfam" id="PF12801">
    <property type="entry name" value="Fer4_5"/>
    <property type="match status" value="2"/>
</dbReference>
<evidence type="ECO:0000256" key="1">
    <source>
        <dbReference type="SAM" id="Phobius"/>
    </source>
</evidence>
<keyword evidence="4" id="KW-1185">Reference proteome</keyword>